<dbReference type="STRING" id="1833852.B0537_09370"/>
<evidence type="ECO:0000256" key="2">
    <source>
        <dbReference type="ARBA" id="ARBA00023052"/>
    </source>
</evidence>
<gene>
    <name evidence="7" type="ORF">B0537_09370</name>
</gene>
<dbReference type="EMBL" id="CP019698">
    <property type="protein sequence ID" value="AQS60566.1"/>
    <property type="molecule type" value="Genomic_DNA"/>
</dbReference>
<keyword evidence="8" id="KW-1185">Reference proteome</keyword>
<dbReference type="AlphaFoldDB" id="A0A1S6J0L3"/>
<dbReference type="Gene3D" id="3.40.50.970">
    <property type="match status" value="2"/>
</dbReference>
<keyword evidence="2 3" id="KW-0786">Thiamine pyrophosphate</keyword>
<evidence type="ECO:0000259" key="4">
    <source>
        <dbReference type="Pfam" id="PF00205"/>
    </source>
</evidence>
<dbReference type="PROSITE" id="PS00187">
    <property type="entry name" value="TPP_ENZYMES"/>
    <property type="match status" value="1"/>
</dbReference>
<name>A0A1S6J0L3_9FIRM</name>
<dbReference type="InterPro" id="IPR000399">
    <property type="entry name" value="TPP-bd_CS"/>
</dbReference>
<evidence type="ECO:0008006" key="9">
    <source>
        <dbReference type="Google" id="ProtNLM"/>
    </source>
</evidence>
<dbReference type="Gene3D" id="3.40.50.1220">
    <property type="entry name" value="TPP-binding domain"/>
    <property type="match status" value="1"/>
</dbReference>
<dbReference type="InterPro" id="IPR047211">
    <property type="entry name" value="POXB-like"/>
</dbReference>
<dbReference type="GO" id="GO:0003824">
    <property type="term" value="F:catalytic activity"/>
    <property type="evidence" value="ECO:0007669"/>
    <property type="project" value="InterPro"/>
</dbReference>
<protein>
    <recommendedName>
        <fullName evidence="9">Pyruvate oxidase</fullName>
    </recommendedName>
</protein>
<dbReference type="InterPro" id="IPR029035">
    <property type="entry name" value="DHS-like_NAD/FAD-binding_dom"/>
</dbReference>
<dbReference type="InterPro" id="IPR029061">
    <property type="entry name" value="THDP-binding"/>
</dbReference>
<accession>A0A1S6J0L3</accession>
<reference evidence="7 8" key="1">
    <citation type="journal article" date="2016" name="Int. J. Syst. Evol. Microbiol.">
        <title>Desulfotomaculum ferrireducens sp. nov., a moderately thermophilic sulfate-reducing and dissimilatory Fe(III)-reducing bacterium isolated from compost.</title>
        <authorList>
            <person name="Yang G."/>
            <person name="Guo J."/>
            <person name="Zhuang L."/>
            <person name="Yuan Y."/>
            <person name="Zhou S."/>
        </authorList>
    </citation>
    <scope>NUCLEOTIDE SEQUENCE [LARGE SCALE GENOMIC DNA]</scope>
    <source>
        <strain evidence="7 8">GSS09</strain>
    </source>
</reference>
<dbReference type="KEGG" id="dfg:B0537_09370"/>
<feature type="domain" description="Thiamine pyrophosphate enzyme N-terminal TPP-binding" evidence="6">
    <location>
        <begin position="12"/>
        <end position="128"/>
    </location>
</feature>
<dbReference type="InterPro" id="IPR012001">
    <property type="entry name" value="Thiamin_PyroP_enz_TPP-bd_dom"/>
</dbReference>
<dbReference type="SUPFAM" id="SSF52467">
    <property type="entry name" value="DHS-like NAD/FAD-binding domain"/>
    <property type="match status" value="1"/>
</dbReference>
<evidence type="ECO:0000259" key="5">
    <source>
        <dbReference type="Pfam" id="PF02775"/>
    </source>
</evidence>
<evidence type="ECO:0000256" key="1">
    <source>
        <dbReference type="ARBA" id="ARBA00007812"/>
    </source>
</evidence>
<proteinExistence type="inferred from homology"/>
<evidence type="ECO:0000313" key="8">
    <source>
        <dbReference type="Proteomes" id="UP000189464"/>
    </source>
</evidence>
<feature type="domain" description="Thiamine pyrophosphate enzyme TPP-binding" evidence="5">
    <location>
        <begin position="386"/>
        <end position="531"/>
    </location>
</feature>
<dbReference type="GO" id="GO:0000287">
    <property type="term" value="F:magnesium ion binding"/>
    <property type="evidence" value="ECO:0007669"/>
    <property type="project" value="InterPro"/>
</dbReference>
<sequence length="545" mass="58526">MPIRGDVNLSATVAQVMVQQLISWGIKHVFGVVGDSTFYFLDALARQSAIKFYAVRHEETAALMASAYAKLTGEMAVCTGTSGPGLVHLLNGLADAQKDGVPLLAITGQVARQDVGTHQKQYLDQQSLVHSLVSYTCLLSDPQATVKVLNQAYKKAITQRMPAHISVPMDVFQLPCEEQIRQPEPYLFTRMISDHHTLKGVLPWLERAERPVILAGVGARGAGQQVRALAEKWGAGVIHTLGGIGVIPGTHPLALGGLGHAGSWAAAEILQQADLCLRIGVNWWPEKYISKHIQVIEIDAQAANIGAGSNVAYGLVGDAAQLLPELTNLLSKKERRPWQETLAKAHRDWHNQVAQEAAQSGGFVPPARIVQVMSQLLHAEAVVCLDTGDHTIWFGRNFIPQNQRVLLSGKWRTMGFALPAALAAKLARPARQVVALVGDGGMGMLLADFTTAVKYDLPVVILVVNNGGLIEEKNRMLTGNLIPAGVSLHNPNFAAFAQACGGAGFWVNDASQLEDTLTRALQCNKPAIVDIISDGTTIPGTTIQA</sequence>
<organism evidence="7 8">
    <name type="scientific">Desulforamulus ferrireducens</name>
    <dbReference type="NCBI Taxonomy" id="1833852"/>
    <lineage>
        <taxon>Bacteria</taxon>
        <taxon>Bacillati</taxon>
        <taxon>Bacillota</taxon>
        <taxon>Clostridia</taxon>
        <taxon>Eubacteriales</taxon>
        <taxon>Peptococcaceae</taxon>
        <taxon>Desulforamulus</taxon>
    </lineage>
</organism>
<evidence type="ECO:0000256" key="3">
    <source>
        <dbReference type="RuleBase" id="RU362132"/>
    </source>
</evidence>
<dbReference type="Pfam" id="PF02775">
    <property type="entry name" value="TPP_enzyme_C"/>
    <property type="match status" value="1"/>
</dbReference>
<evidence type="ECO:0000313" key="7">
    <source>
        <dbReference type="EMBL" id="AQS60566.1"/>
    </source>
</evidence>
<dbReference type="GO" id="GO:0030976">
    <property type="term" value="F:thiamine pyrophosphate binding"/>
    <property type="evidence" value="ECO:0007669"/>
    <property type="project" value="InterPro"/>
</dbReference>
<dbReference type="InterPro" id="IPR011766">
    <property type="entry name" value="TPP_enzyme_TPP-bd"/>
</dbReference>
<dbReference type="SUPFAM" id="SSF52518">
    <property type="entry name" value="Thiamin diphosphate-binding fold (THDP-binding)"/>
    <property type="match status" value="2"/>
</dbReference>
<evidence type="ECO:0000259" key="6">
    <source>
        <dbReference type="Pfam" id="PF02776"/>
    </source>
</evidence>
<dbReference type="FunFam" id="3.40.50.970:FF:000007">
    <property type="entry name" value="Acetolactate synthase"/>
    <property type="match status" value="1"/>
</dbReference>
<dbReference type="PANTHER" id="PTHR42981:SF2">
    <property type="entry name" value="PYRUVATE DEHYDROGENASE [UBIQUINONE]"/>
    <property type="match status" value="1"/>
</dbReference>
<dbReference type="Pfam" id="PF00205">
    <property type="entry name" value="TPP_enzyme_M"/>
    <property type="match status" value="1"/>
</dbReference>
<dbReference type="InterPro" id="IPR012000">
    <property type="entry name" value="Thiamin_PyroP_enz_cen_dom"/>
</dbReference>
<dbReference type="PANTHER" id="PTHR42981">
    <property type="entry name" value="PYRUVATE DEHYDROGENASE [UBIQUINONE]"/>
    <property type="match status" value="1"/>
</dbReference>
<dbReference type="Pfam" id="PF02776">
    <property type="entry name" value="TPP_enzyme_N"/>
    <property type="match status" value="1"/>
</dbReference>
<feature type="domain" description="Thiamine pyrophosphate enzyme central" evidence="4">
    <location>
        <begin position="201"/>
        <end position="326"/>
    </location>
</feature>
<dbReference type="Proteomes" id="UP000189464">
    <property type="component" value="Chromosome"/>
</dbReference>
<comment type="similarity">
    <text evidence="1 3">Belongs to the TPP enzyme family.</text>
</comment>